<evidence type="ECO:0000256" key="1">
    <source>
        <dbReference type="PROSITE-ProRule" id="PRU00023"/>
    </source>
</evidence>
<dbReference type="OrthoDB" id="20282at2759"/>
<evidence type="ECO:0000313" key="5">
    <source>
        <dbReference type="RefSeq" id="XP_014468082.1"/>
    </source>
</evidence>
<dbReference type="PROSITE" id="PS50088">
    <property type="entry name" value="ANK_REPEAT"/>
    <property type="match status" value="1"/>
</dbReference>
<dbReference type="Pfam" id="PF01585">
    <property type="entry name" value="G-patch"/>
    <property type="match status" value="1"/>
</dbReference>
<keyword evidence="1" id="KW-0040">ANK repeat</keyword>
<dbReference type="SMART" id="SM00443">
    <property type="entry name" value="G_patch"/>
    <property type="match status" value="1"/>
</dbReference>
<keyword evidence="4" id="KW-1185">Reference proteome</keyword>
<feature type="repeat" description="ANK" evidence="1">
    <location>
        <begin position="135"/>
        <end position="167"/>
    </location>
</feature>
<sequence length="462" mass="51879">MSLQQWIHIRHNIDIPWKSFIRESSSVRDGSPERRIHQLAFQGSEAKAAYEEIIHQSGSVTPTRFKYLKSKAVGGQNSPGANSVSINAQSKKTVVPEDVLARVTINTLLKAVEQKDLKFLQKHMTSENVNVSDDFGWTPLMSAAYCGHLEIVQFLLNLGANKRSRDRSGLTAAQLALKKNYLSIVALLKKKSESVNNNNQPSASISRSNNANALPMRPLSIESSKDHDSDVRNTAEEKAHSQHTAFYCEVCKAIFQETTPQKHEASTLHIFNTKPKLKHTMYGISKQNKGYKMLLNTGWDEEAGLGPSGKGMKYPIKTCLKMDRKGLGQPRMNDHQKLLEHLEQVEHKAGEILTDREEIVALDKRRNDDRVGMRALEKESCEKTWITVGPLLIKMPSEAAVELLEKDQRECSNVINQIRSDLKVKVNELRDLELTPPVPGSMLTPMSHKEMDAMNQVLGRSV</sequence>
<dbReference type="InterPro" id="IPR039146">
    <property type="entry name" value="GPANK1"/>
</dbReference>
<dbReference type="Gene3D" id="1.25.40.20">
    <property type="entry name" value="Ankyrin repeat-containing domain"/>
    <property type="match status" value="1"/>
</dbReference>
<dbReference type="SUPFAM" id="SSF48403">
    <property type="entry name" value="Ankyrin repeat"/>
    <property type="match status" value="1"/>
</dbReference>
<dbReference type="CDD" id="cd22860">
    <property type="entry name" value="PDRG1"/>
    <property type="match status" value="1"/>
</dbReference>
<dbReference type="InterPro" id="IPR000467">
    <property type="entry name" value="G_patch_dom"/>
</dbReference>
<proteinExistence type="predicted"/>
<evidence type="ECO:0000256" key="2">
    <source>
        <dbReference type="SAM" id="MobiDB-lite"/>
    </source>
</evidence>
<dbReference type="SMART" id="SM00248">
    <property type="entry name" value="ANK"/>
    <property type="match status" value="2"/>
</dbReference>
<accession>A0A6P3WQE2</accession>
<dbReference type="PANTHER" id="PTHR20923">
    <property type="entry name" value="BAT4 PROTEIN-RELATED"/>
    <property type="match status" value="1"/>
</dbReference>
<reference evidence="5" key="1">
    <citation type="submission" date="2025-08" db="UniProtKB">
        <authorList>
            <consortium name="RefSeq"/>
        </authorList>
    </citation>
    <scope>IDENTIFICATION</scope>
</reference>
<dbReference type="PROSITE" id="PS50174">
    <property type="entry name" value="G_PATCH"/>
    <property type="match status" value="1"/>
</dbReference>
<feature type="domain" description="G-patch" evidence="3">
    <location>
        <begin position="286"/>
        <end position="332"/>
    </location>
</feature>
<gene>
    <name evidence="5" type="primary">LOC106741037</name>
</gene>
<dbReference type="InterPro" id="IPR002110">
    <property type="entry name" value="Ankyrin_rpt"/>
</dbReference>
<dbReference type="PANTHER" id="PTHR20923:SF1">
    <property type="entry name" value="G PATCH DOMAIN AND ANKYRIN REPEAT-CONTAINING PROTEIN 1"/>
    <property type="match status" value="1"/>
</dbReference>
<dbReference type="Pfam" id="PF12796">
    <property type="entry name" value="Ank_2"/>
    <property type="match status" value="1"/>
</dbReference>
<protein>
    <submittedName>
        <fullName evidence="5">G patch domain and ankyrin repeat-containing protein 1 homolog</fullName>
    </submittedName>
</protein>
<dbReference type="KEGG" id="dqu:106741037"/>
<feature type="region of interest" description="Disordered" evidence="2">
    <location>
        <begin position="193"/>
        <end position="212"/>
    </location>
</feature>
<dbReference type="InterPro" id="IPR036770">
    <property type="entry name" value="Ankyrin_rpt-contain_sf"/>
</dbReference>
<evidence type="ECO:0000313" key="4">
    <source>
        <dbReference type="Proteomes" id="UP000515204"/>
    </source>
</evidence>
<feature type="compositionally biased region" description="Low complexity" evidence="2">
    <location>
        <begin position="202"/>
        <end position="212"/>
    </location>
</feature>
<name>A0A6P3WQE2_DINQU</name>
<dbReference type="Proteomes" id="UP000515204">
    <property type="component" value="Unplaced"/>
</dbReference>
<dbReference type="AlphaFoldDB" id="A0A6P3WQE2"/>
<dbReference type="RefSeq" id="XP_014468082.1">
    <property type="nucleotide sequence ID" value="XM_014612596.1"/>
</dbReference>
<dbReference type="GO" id="GO:0003676">
    <property type="term" value="F:nucleic acid binding"/>
    <property type="evidence" value="ECO:0007669"/>
    <property type="project" value="InterPro"/>
</dbReference>
<dbReference type="GeneID" id="106741037"/>
<organism evidence="4 5">
    <name type="scientific">Dinoponera quadriceps</name>
    <name type="common">South American ant</name>
    <dbReference type="NCBI Taxonomy" id="609295"/>
    <lineage>
        <taxon>Eukaryota</taxon>
        <taxon>Metazoa</taxon>
        <taxon>Ecdysozoa</taxon>
        <taxon>Arthropoda</taxon>
        <taxon>Hexapoda</taxon>
        <taxon>Insecta</taxon>
        <taxon>Pterygota</taxon>
        <taxon>Neoptera</taxon>
        <taxon>Endopterygota</taxon>
        <taxon>Hymenoptera</taxon>
        <taxon>Apocrita</taxon>
        <taxon>Aculeata</taxon>
        <taxon>Formicoidea</taxon>
        <taxon>Formicidae</taxon>
        <taxon>Ponerinae</taxon>
        <taxon>Ponerini</taxon>
        <taxon>Dinoponera</taxon>
    </lineage>
</organism>
<dbReference type="PROSITE" id="PS50297">
    <property type="entry name" value="ANK_REP_REGION"/>
    <property type="match status" value="1"/>
</dbReference>
<evidence type="ECO:0000259" key="3">
    <source>
        <dbReference type="PROSITE" id="PS50174"/>
    </source>
</evidence>